<accession>A0A412G5L6</accession>
<dbReference type="GO" id="GO:0016787">
    <property type="term" value="F:hydrolase activity"/>
    <property type="evidence" value="ECO:0007669"/>
    <property type="project" value="UniProtKB-KW"/>
</dbReference>
<evidence type="ECO:0000313" key="3">
    <source>
        <dbReference type="Proteomes" id="UP000284178"/>
    </source>
</evidence>
<dbReference type="InterPro" id="IPR012338">
    <property type="entry name" value="Beta-lactam/transpept-like"/>
</dbReference>
<organism evidence="2 3">
    <name type="scientific">Holdemania filiformis</name>
    <dbReference type="NCBI Taxonomy" id="61171"/>
    <lineage>
        <taxon>Bacteria</taxon>
        <taxon>Bacillati</taxon>
        <taxon>Bacillota</taxon>
        <taxon>Erysipelotrichia</taxon>
        <taxon>Erysipelotrichales</taxon>
        <taxon>Erysipelotrichaceae</taxon>
        <taxon>Holdemania</taxon>
    </lineage>
</organism>
<dbReference type="PANTHER" id="PTHR43283:SF18">
    <property type="match status" value="1"/>
</dbReference>
<protein>
    <submittedName>
        <fullName evidence="2">Class A beta-lactamase-related serine hydrolase</fullName>
    </submittedName>
</protein>
<keyword evidence="3" id="KW-1185">Reference proteome</keyword>
<feature type="domain" description="Beta-lactamase-related" evidence="1">
    <location>
        <begin position="7"/>
        <end position="324"/>
    </location>
</feature>
<dbReference type="InterPro" id="IPR001466">
    <property type="entry name" value="Beta-lactam-related"/>
</dbReference>
<dbReference type="Proteomes" id="UP000284178">
    <property type="component" value="Unassembled WGS sequence"/>
</dbReference>
<dbReference type="EMBL" id="QRUP01000002">
    <property type="protein sequence ID" value="RGR76322.1"/>
    <property type="molecule type" value="Genomic_DNA"/>
</dbReference>
<dbReference type="InterPro" id="IPR050789">
    <property type="entry name" value="Diverse_Enzym_Activities"/>
</dbReference>
<evidence type="ECO:0000259" key="1">
    <source>
        <dbReference type="Pfam" id="PF00144"/>
    </source>
</evidence>
<dbReference type="RefSeq" id="WP_117893435.1">
    <property type="nucleotide sequence ID" value="NZ_CABJCV010000002.1"/>
</dbReference>
<reference evidence="2 3" key="1">
    <citation type="submission" date="2018-08" db="EMBL/GenBank/DDBJ databases">
        <title>A genome reference for cultivated species of the human gut microbiota.</title>
        <authorList>
            <person name="Zou Y."/>
            <person name="Xue W."/>
            <person name="Luo G."/>
        </authorList>
    </citation>
    <scope>NUCLEOTIDE SEQUENCE [LARGE SCALE GENOMIC DNA]</scope>
    <source>
        <strain evidence="2 3">AF24-29</strain>
    </source>
</reference>
<dbReference type="GeneID" id="83014362"/>
<dbReference type="AlphaFoldDB" id="A0A412G5L6"/>
<keyword evidence="2" id="KW-0378">Hydrolase</keyword>
<sequence>MENQKLDALCEAFFTEHQVRAMDVAIFQQGSEIYHYRSGRTASKGAKITEKTMFSIGSISKMFTTAAVMMLVQEGKLSLDEPIVKKLPMFKMPDARYKNITVRMLLNHSSGLPGNCFKGKYTNARNRNHLKEEIEYAAQSRLKDQPGKFSVYCNDGFSLAELLVEVVSGQSYSSFIYEKILEPLGMEHTDFPIHEIMDGKYIKAKSPFDLDFPQEYVNGIGSGGIYSTAADLCRFLDALREGRLVDEAGLTEMNRDQQPKELVVADNTTERYGLGWDCVSMRLFEGFGKQALCKSGSTFGFNSHSLIIPDCQLSAAVVLCTDKGSASKLNQALVYEILKAQGCAFEATPLPALKTVVHPVEITGLYGNKDQIVRARFEHGDLTLEIREAQGGWRPEVSGLQEDHGWFAGQPGTSVFGMADLKIGFVPQGDELYLVYQMPGSVAAEQAERQVFLQKLKPSGKVSGWKNLTDKTWIMDNEYLQQRTLGNVPMTFTVQMEKGYDDLLLAPYPLRILNDYEAVPAIEIPGNYSREMSSVLWLADGSIQNGQYHYVLSENLPSLDVREMTLRDPLIHWYIGAAPIDTLKIDGIARVVVLDENGQVEFDSQLSSCLPASLRGKRIGFFGELNSKISLQYLEENA</sequence>
<comment type="caution">
    <text evidence="2">The sequence shown here is derived from an EMBL/GenBank/DDBJ whole genome shotgun (WGS) entry which is preliminary data.</text>
</comment>
<evidence type="ECO:0000313" key="2">
    <source>
        <dbReference type="EMBL" id="RGR76322.1"/>
    </source>
</evidence>
<dbReference type="PANTHER" id="PTHR43283">
    <property type="entry name" value="BETA-LACTAMASE-RELATED"/>
    <property type="match status" value="1"/>
</dbReference>
<dbReference type="SUPFAM" id="SSF56601">
    <property type="entry name" value="beta-lactamase/transpeptidase-like"/>
    <property type="match status" value="1"/>
</dbReference>
<name>A0A412G5L6_9FIRM</name>
<gene>
    <name evidence="2" type="ORF">DWY25_02925</name>
</gene>
<proteinExistence type="predicted"/>
<dbReference type="Gene3D" id="3.40.710.10">
    <property type="entry name" value="DD-peptidase/beta-lactamase superfamily"/>
    <property type="match status" value="1"/>
</dbReference>
<dbReference type="Pfam" id="PF00144">
    <property type="entry name" value="Beta-lactamase"/>
    <property type="match status" value="1"/>
</dbReference>